<sequence length="67" mass="7935">MKIHGQCHKCKAPIFLNQCTDWYGNTVLSLNCWNGHYKWIEIEDIDKEFKIEPEKNLVTYIGFFDAP</sequence>
<organism evidence="1 2">
    <name type="scientific">Nitrospina watsonii</name>
    <dbReference type="NCBI Taxonomy" id="1323948"/>
    <lineage>
        <taxon>Bacteria</taxon>
        <taxon>Pseudomonadati</taxon>
        <taxon>Nitrospinota/Tectimicrobiota group</taxon>
        <taxon>Nitrospinota</taxon>
        <taxon>Nitrospinia</taxon>
        <taxon>Nitrospinales</taxon>
        <taxon>Nitrospinaceae</taxon>
        <taxon>Nitrospina</taxon>
    </lineage>
</organism>
<evidence type="ECO:0000313" key="2">
    <source>
        <dbReference type="Proteomes" id="UP001157733"/>
    </source>
</evidence>
<dbReference type="EMBL" id="OX336137">
    <property type="protein sequence ID" value="CAI2719186.1"/>
    <property type="molecule type" value="Genomic_DNA"/>
</dbReference>
<dbReference type="RefSeq" id="WP_282012035.1">
    <property type="nucleotide sequence ID" value="NZ_OX336137.1"/>
</dbReference>
<proteinExistence type="predicted"/>
<dbReference type="Proteomes" id="UP001157733">
    <property type="component" value="Chromosome"/>
</dbReference>
<name>A0ABN8W6C7_9BACT</name>
<accession>A0ABN8W6C7</accession>
<keyword evidence="2" id="KW-1185">Reference proteome</keyword>
<evidence type="ECO:0000313" key="1">
    <source>
        <dbReference type="EMBL" id="CAI2719186.1"/>
    </source>
</evidence>
<reference evidence="1 2" key="1">
    <citation type="submission" date="2022-09" db="EMBL/GenBank/DDBJ databases">
        <authorList>
            <person name="Kop L."/>
        </authorList>
    </citation>
    <scope>NUCLEOTIDE SEQUENCE [LARGE SCALE GENOMIC DNA]</scope>
    <source>
        <strain evidence="1 2">347</strain>
    </source>
</reference>
<protein>
    <submittedName>
        <fullName evidence="1">Uncharacterized protein</fullName>
    </submittedName>
</protein>
<gene>
    <name evidence="1" type="ORF">NSPWAT_2330</name>
</gene>